<keyword evidence="7" id="KW-1133">Transmembrane helix</keyword>
<dbReference type="Proteomes" id="UP000006727">
    <property type="component" value="Chromosome 14"/>
</dbReference>
<protein>
    <recommendedName>
        <fullName evidence="9">COBRA C-terminal domain-containing protein</fullName>
    </recommendedName>
</protein>
<dbReference type="PANTHER" id="PTHR31052">
    <property type="entry name" value="COBRA-LIKE PROTEIN 7"/>
    <property type="match status" value="1"/>
</dbReference>
<feature type="signal peptide" evidence="8">
    <location>
        <begin position="1"/>
        <end position="24"/>
    </location>
</feature>
<evidence type="ECO:0000313" key="10">
    <source>
        <dbReference type="EMBL" id="PNR40997.1"/>
    </source>
</evidence>
<keyword evidence="7" id="KW-0812">Transmembrane</keyword>
<dbReference type="Gramene" id="Pp3c14_12030V3.2">
    <property type="protein sequence ID" value="Pp3c14_12030V3.2"/>
    <property type="gene ID" value="Pp3c14_12030"/>
</dbReference>
<proteinExistence type="inferred from homology"/>
<feature type="domain" description="COBRA C-terminal" evidence="9">
    <location>
        <begin position="432"/>
        <end position="638"/>
    </location>
</feature>
<accession>A0A2K1JHG4</accession>
<feature type="chain" id="PRO_5043158118" description="COBRA C-terminal domain-containing protein" evidence="8">
    <location>
        <begin position="25"/>
        <end position="665"/>
    </location>
</feature>
<feature type="transmembrane region" description="Helical" evidence="7">
    <location>
        <begin position="645"/>
        <end position="664"/>
    </location>
</feature>
<evidence type="ECO:0000259" key="9">
    <source>
        <dbReference type="Pfam" id="PF25079"/>
    </source>
</evidence>
<reference evidence="11" key="3">
    <citation type="submission" date="2020-12" db="UniProtKB">
        <authorList>
            <consortium name="EnsemblPlants"/>
        </authorList>
    </citation>
    <scope>IDENTIFICATION</scope>
</reference>
<keyword evidence="5 7" id="KW-0472">Membrane</keyword>
<keyword evidence="6" id="KW-0325">Glycoprotein</keyword>
<evidence type="ECO:0000256" key="2">
    <source>
        <dbReference type="ARBA" id="ARBA00005507"/>
    </source>
</evidence>
<evidence type="ECO:0000256" key="8">
    <source>
        <dbReference type="SAM" id="SignalP"/>
    </source>
</evidence>
<dbReference type="GO" id="GO:0010215">
    <property type="term" value="P:cellulose microfibril organization"/>
    <property type="evidence" value="ECO:0007669"/>
    <property type="project" value="InterPro"/>
</dbReference>
<dbReference type="OMA" id="GPQAKFY"/>
<dbReference type="FunCoup" id="A0A2K1JHG4">
    <property type="interactions" value="1141"/>
</dbReference>
<dbReference type="PaxDb" id="3218-PP1S36_234V6.1"/>
<dbReference type="KEGG" id="ppp:112291550"/>
<comment type="subcellular location">
    <subcellularLocation>
        <location evidence="1">Cell membrane</location>
    </subcellularLocation>
</comment>
<reference evidence="10 12" key="2">
    <citation type="journal article" date="2018" name="Plant J.">
        <title>The Physcomitrella patens chromosome-scale assembly reveals moss genome structure and evolution.</title>
        <authorList>
            <person name="Lang D."/>
            <person name="Ullrich K.K."/>
            <person name="Murat F."/>
            <person name="Fuchs J."/>
            <person name="Jenkins J."/>
            <person name="Haas F.B."/>
            <person name="Piednoel M."/>
            <person name="Gundlach H."/>
            <person name="Van Bel M."/>
            <person name="Meyberg R."/>
            <person name="Vives C."/>
            <person name="Morata J."/>
            <person name="Symeonidi A."/>
            <person name="Hiss M."/>
            <person name="Muchero W."/>
            <person name="Kamisugi Y."/>
            <person name="Saleh O."/>
            <person name="Blanc G."/>
            <person name="Decker E.L."/>
            <person name="van Gessel N."/>
            <person name="Grimwood J."/>
            <person name="Hayes R.D."/>
            <person name="Graham S.W."/>
            <person name="Gunter L.E."/>
            <person name="McDaniel S.F."/>
            <person name="Hoernstein S.N.W."/>
            <person name="Larsson A."/>
            <person name="Li F.W."/>
            <person name="Perroud P.F."/>
            <person name="Phillips J."/>
            <person name="Ranjan P."/>
            <person name="Rokshar D.S."/>
            <person name="Rothfels C.J."/>
            <person name="Schneider L."/>
            <person name="Shu S."/>
            <person name="Stevenson D.W."/>
            <person name="Thummler F."/>
            <person name="Tillich M."/>
            <person name="Villarreal Aguilar J.C."/>
            <person name="Widiez T."/>
            <person name="Wong G.K."/>
            <person name="Wymore A."/>
            <person name="Zhang Y."/>
            <person name="Zimmer A.D."/>
            <person name="Quatrano R.S."/>
            <person name="Mayer K.F.X."/>
            <person name="Goodstein D."/>
            <person name="Casacuberta J.M."/>
            <person name="Vandepoele K."/>
            <person name="Reski R."/>
            <person name="Cuming A.C."/>
            <person name="Tuskan G.A."/>
            <person name="Maumus F."/>
            <person name="Salse J."/>
            <person name="Schmutz J."/>
            <person name="Rensing S.A."/>
        </authorList>
    </citation>
    <scope>NUCLEOTIDE SEQUENCE [LARGE SCALE GENOMIC DNA]</scope>
    <source>
        <strain evidence="11 12">cv. Gransden 2004</strain>
    </source>
</reference>
<organism evidence="10">
    <name type="scientific">Physcomitrium patens</name>
    <name type="common">Spreading-leaved earth moss</name>
    <name type="synonym">Physcomitrella patens</name>
    <dbReference type="NCBI Taxonomy" id="3218"/>
    <lineage>
        <taxon>Eukaryota</taxon>
        <taxon>Viridiplantae</taxon>
        <taxon>Streptophyta</taxon>
        <taxon>Embryophyta</taxon>
        <taxon>Bryophyta</taxon>
        <taxon>Bryophytina</taxon>
        <taxon>Bryopsida</taxon>
        <taxon>Funariidae</taxon>
        <taxon>Funariales</taxon>
        <taxon>Funariaceae</taxon>
        <taxon>Physcomitrium</taxon>
    </lineage>
</organism>
<dbReference type="Gramene" id="Pp3c14_12030V3.1">
    <property type="protein sequence ID" value="Pp3c14_12030V3.1"/>
    <property type="gene ID" value="Pp3c14_12030"/>
</dbReference>
<dbReference type="OrthoDB" id="2014623at2759"/>
<dbReference type="Pfam" id="PF25079">
    <property type="entry name" value="COB_C"/>
    <property type="match status" value="1"/>
</dbReference>
<dbReference type="GeneID" id="112291550"/>
<evidence type="ECO:0000256" key="7">
    <source>
        <dbReference type="SAM" id="Phobius"/>
    </source>
</evidence>
<dbReference type="InterPro" id="IPR056900">
    <property type="entry name" value="COB_C"/>
</dbReference>
<dbReference type="STRING" id="3218.A0A2K1JHG4"/>
<evidence type="ECO:0000256" key="5">
    <source>
        <dbReference type="ARBA" id="ARBA00023136"/>
    </source>
</evidence>
<dbReference type="EnsemblPlants" id="Pp3c14_12030V3.2">
    <property type="protein sequence ID" value="Pp3c14_12030V3.2"/>
    <property type="gene ID" value="Pp3c14_12030"/>
</dbReference>
<dbReference type="RefSeq" id="XP_024394891.1">
    <property type="nucleotide sequence ID" value="XM_024539123.2"/>
</dbReference>
<dbReference type="Pfam" id="PF04833">
    <property type="entry name" value="COBRA"/>
    <property type="match status" value="1"/>
</dbReference>
<keyword evidence="4 8" id="KW-0732">Signal</keyword>
<dbReference type="EMBL" id="ABEU02000014">
    <property type="protein sequence ID" value="PNR40997.1"/>
    <property type="molecule type" value="Genomic_DNA"/>
</dbReference>
<evidence type="ECO:0000256" key="3">
    <source>
        <dbReference type="ARBA" id="ARBA00022475"/>
    </source>
</evidence>
<gene>
    <name evidence="11" type="primary">LOC112291550</name>
    <name evidence="10" type="ORF">PHYPA_018400</name>
</gene>
<name>A0A2K1JHG4_PHYPA</name>
<dbReference type="AlphaFoldDB" id="A0A2K1JHG4"/>
<sequence>MGGCKAAVWVLLVALLAIFVSVEGQGRGAVPPVVAAPAPLTPAPAPMDLAPAPEPAPLWPPCDGVDLVYVNTRVEKIFPYLNETPWLQPYKFEAQVTVTNMGYSTVEGWAIGMNFSNGEILVSAEDMLLEDGRPMPVDVSNGTVLTQIPAGVLKNAIETAGELSQIQKTFTITGTEFGKKLFSMPKNINITQKGYNCSIAKTFGNTTMHTCCSEPNRNVTLTDEEFYLPSEKGNFTITYDVKQAYPGSYLALVTISNDSPIARIENWNLSWTWVENEFITKMLGATTRSADLEVCLNGIAGKTYTQMDLNKAFSCSKSPEIIDLPLGRINDTENGGIEYCCRNGSIWPAVLDPERSKSAFMVNVMKVPPQSNKLNSITPPGNWRFGDGRFKCGVPRRIKPTVYPDPYLMHDTAAFKTWQVTCNETAIKPPPKCCVSFSKYTNDSIVPCRTCACGCPKNPTPVCSPTTSSQLLPYSALTIHPENRTAQILAWAALNHRIPPNPLPCQDYCGVAINWHVVSNFTGGWSSRMTLFDWSNTTYPDWFTIVEMPNAYAGFEKAYSFNATAMPLMNDTTANTSILVRGLEGLNYLMAATNRSAGKLQSVFSFTKKTTPGIREADYFPAKIYFNGEECSMPEGFPMNAAPRMVTSMVTTLVLVALCSVVLVL</sequence>
<dbReference type="PANTHER" id="PTHR31052:SF3">
    <property type="entry name" value="COBRA-LIKE PROTEIN 7"/>
    <property type="match status" value="1"/>
</dbReference>
<evidence type="ECO:0000313" key="12">
    <source>
        <dbReference type="Proteomes" id="UP000006727"/>
    </source>
</evidence>
<reference evidence="10 12" key="1">
    <citation type="journal article" date="2008" name="Science">
        <title>The Physcomitrella genome reveals evolutionary insights into the conquest of land by plants.</title>
        <authorList>
            <person name="Rensing S."/>
            <person name="Lang D."/>
            <person name="Zimmer A."/>
            <person name="Terry A."/>
            <person name="Salamov A."/>
            <person name="Shapiro H."/>
            <person name="Nishiyama T."/>
            <person name="Perroud P.-F."/>
            <person name="Lindquist E."/>
            <person name="Kamisugi Y."/>
            <person name="Tanahashi T."/>
            <person name="Sakakibara K."/>
            <person name="Fujita T."/>
            <person name="Oishi K."/>
            <person name="Shin-I T."/>
            <person name="Kuroki Y."/>
            <person name="Toyoda A."/>
            <person name="Suzuki Y."/>
            <person name="Hashimoto A."/>
            <person name="Yamaguchi K."/>
            <person name="Sugano A."/>
            <person name="Kohara Y."/>
            <person name="Fujiyama A."/>
            <person name="Anterola A."/>
            <person name="Aoki S."/>
            <person name="Ashton N."/>
            <person name="Barbazuk W.B."/>
            <person name="Barker E."/>
            <person name="Bennetzen J."/>
            <person name="Bezanilla M."/>
            <person name="Blankenship R."/>
            <person name="Cho S.H."/>
            <person name="Dutcher S."/>
            <person name="Estelle M."/>
            <person name="Fawcett J.A."/>
            <person name="Gundlach H."/>
            <person name="Hanada K."/>
            <person name="Heyl A."/>
            <person name="Hicks K.A."/>
            <person name="Hugh J."/>
            <person name="Lohr M."/>
            <person name="Mayer K."/>
            <person name="Melkozernov A."/>
            <person name="Murata T."/>
            <person name="Nelson D."/>
            <person name="Pils B."/>
            <person name="Prigge M."/>
            <person name="Reiss B."/>
            <person name="Renner T."/>
            <person name="Rombauts S."/>
            <person name="Rushton P."/>
            <person name="Sanderfoot A."/>
            <person name="Schween G."/>
            <person name="Shiu S.-H."/>
            <person name="Stueber K."/>
            <person name="Theodoulou F.L."/>
            <person name="Tu H."/>
            <person name="Van de Peer Y."/>
            <person name="Verrier P.J."/>
            <person name="Waters E."/>
            <person name="Wood A."/>
            <person name="Yang L."/>
            <person name="Cove D."/>
            <person name="Cuming A."/>
            <person name="Hasebe M."/>
            <person name="Lucas S."/>
            <person name="Mishler D.B."/>
            <person name="Reski R."/>
            <person name="Grigoriev I."/>
            <person name="Quatrano R.S."/>
            <person name="Boore J.L."/>
        </authorList>
    </citation>
    <scope>NUCLEOTIDE SEQUENCE [LARGE SCALE GENOMIC DNA]</scope>
    <source>
        <strain evidence="11 12">cv. Gransden 2004</strain>
    </source>
</reference>
<comment type="similarity">
    <text evidence="2">Belongs to the COBRA family.</text>
</comment>
<dbReference type="EnsemblPlants" id="Pp3c14_12030V3.1">
    <property type="protein sequence ID" value="Pp3c14_12030V3.1"/>
    <property type="gene ID" value="Pp3c14_12030"/>
</dbReference>
<keyword evidence="3" id="KW-1003">Cell membrane</keyword>
<evidence type="ECO:0000256" key="1">
    <source>
        <dbReference type="ARBA" id="ARBA00004236"/>
    </source>
</evidence>
<dbReference type="InterPro" id="IPR006918">
    <property type="entry name" value="COBRA_pln"/>
</dbReference>
<dbReference type="GO" id="GO:0005886">
    <property type="term" value="C:plasma membrane"/>
    <property type="evidence" value="ECO:0007669"/>
    <property type="project" value="UniProtKB-SubCell"/>
</dbReference>
<evidence type="ECO:0000256" key="4">
    <source>
        <dbReference type="ARBA" id="ARBA00022729"/>
    </source>
</evidence>
<keyword evidence="12" id="KW-1185">Reference proteome</keyword>
<evidence type="ECO:0000256" key="6">
    <source>
        <dbReference type="ARBA" id="ARBA00023180"/>
    </source>
</evidence>
<evidence type="ECO:0000313" key="11">
    <source>
        <dbReference type="EnsemblPlants" id="Pp3c14_12030V3.1"/>
    </source>
</evidence>